<comment type="caution">
    <text evidence="2">The sequence shown here is derived from an EMBL/GenBank/DDBJ whole genome shotgun (WGS) entry which is preliminary data.</text>
</comment>
<dbReference type="EMBL" id="BPVZ01000393">
    <property type="protein sequence ID" value="GKV50752.1"/>
    <property type="molecule type" value="Genomic_DNA"/>
</dbReference>
<dbReference type="AlphaFoldDB" id="A0AAV5MQA5"/>
<feature type="region of interest" description="Disordered" evidence="1">
    <location>
        <begin position="36"/>
        <end position="72"/>
    </location>
</feature>
<name>A0AAV5MQA5_9ROSI</name>
<evidence type="ECO:0000256" key="1">
    <source>
        <dbReference type="SAM" id="MobiDB-lite"/>
    </source>
</evidence>
<evidence type="ECO:0000313" key="3">
    <source>
        <dbReference type="Proteomes" id="UP001054252"/>
    </source>
</evidence>
<accession>A0AAV5MQA5</accession>
<sequence>MFLRGILHFCAEKRNVASVASTKPSNLKANPKLLTASDSVEESNTAPAVDLQPTESNGKVENMHASDEQLSS</sequence>
<dbReference type="Proteomes" id="UP001054252">
    <property type="component" value="Unassembled WGS sequence"/>
</dbReference>
<feature type="compositionally biased region" description="Polar residues" evidence="1">
    <location>
        <begin position="36"/>
        <end position="46"/>
    </location>
</feature>
<evidence type="ECO:0000313" key="2">
    <source>
        <dbReference type="EMBL" id="GKV50752.1"/>
    </source>
</evidence>
<protein>
    <submittedName>
        <fullName evidence="2">Uncharacterized protein</fullName>
    </submittedName>
</protein>
<keyword evidence="3" id="KW-1185">Reference proteome</keyword>
<proteinExistence type="predicted"/>
<feature type="compositionally biased region" description="Basic and acidic residues" evidence="1">
    <location>
        <begin position="61"/>
        <end position="72"/>
    </location>
</feature>
<gene>
    <name evidence="2" type="ORF">SLEP1_g57448</name>
</gene>
<reference evidence="2 3" key="1">
    <citation type="journal article" date="2021" name="Commun. Biol.">
        <title>The genome of Shorea leprosula (Dipterocarpaceae) highlights the ecological relevance of drought in aseasonal tropical rainforests.</title>
        <authorList>
            <person name="Ng K.K.S."/>
            <person name="Kobayashi M.J."/>
            <person name="Fawcett J.A."/>
            <person name="Hatakeyama M."/>
            <person name="Paape T."/>
            <person name="Ng C.H."/>
            <person name="Ang C.C."/>
            <person name="Tnah L.H."/>
            <person name="Lee C.T."/>
            <person name="Nishiyama T."/>
            <person name="Sese J."/>
            <person name="O'Brien M.J."/>
            <person name="Copetti D."/>
            <person name="Mohd Noor M.I."/>
            <person name="Ong R.C."/>
            <person name="Putra M."/>
            <person name="Sireger I.Z."/>
            <person name="Indrioko S."/>
            <person name="Kosugi Y."/>
            <person name="Izuno A."/>
            <person name="Isagi Y."/>
            <person name="Lee S.L."/>
            <person name="Shimizu K.K."/>
        </authorList>
    </citation>
    <scope>NUCLEOTIDE SEQUENCE [LARGE SCALE GENOMIC DNA]</scope>
    <source>
        <strain evidence="2">214</strain>
    </source>
</reference>
<organism evidence="2 3">
    <name type="scientific">Rubroshorea leprosula</name>
    <dbReference type="NCBI Taxonomy" id="152421"/>
    <lineage>
        <taxon>Eukaryota</taxon>
        <taxon>Viridiplantae</taxon>
        <taxon>Streptophyta</taxon>
        <taxon>Embryophyta</taxon>
        <taxon>Tracheophyta</taxon>
        <taxon>Spermatophyta</taxon>
        <taxon>Magnoliopsida</taxon>
        <taxon>eudicotyledons</taxon>
        <taxon>Gunneridae</taxon>
        <taxon>Pentapetalae</taxon>
        <taxon>rosids</taxon>
        <taxon>malvids</taxon>
        <taxon>Malvales</taxon>
        <taxon>Dipterocarpaceae</taxon>
        <taxon>Rubroshorea</taxon>
    </lineage>
</organism>